<keyword evidence="1" id="KW-0812">Transmembrane</keyword>
<dbReference type="InterPro" id="IPR021414">
    <property type="entry name" value="DUF3054"/>
</dbReference>
<name>A0A1H1GIN0_9MICC</name>
<evidence type="ECO:0000313" key="2">
    <source>
        <dbReference type="EMBL" id="SDR12997.1"/>
    </source>
</evidence>
<evidence type="ECO:0000313" key="3">
    <source>
        <dbReference type="Proteomes" id="UP000181917"/>
    </source>
</evidence>
<dbReference type="AlphaFoldDB" id="A0A1H1GIN0"/>
<feature type="transmembrane region" description="Helical" evidence="1">
    <location>
        <begin position="103"/>
        <end position="126"/>
    </location>
</feature>
<gene>
    <name evidence="2" type="ORF">SAMN04489742_4106</name>
</gene>
<feature type="transmembrane region" description="Helical" evidence="1">
    <location>
        <begin position="44"/>
        <end position="64"/>
    </location>
</feature>
<protein>
    <recommendedName>
        <fullName evidence="4">DUF3054 domain-containing protein</fullName>
    </recommendedName>
</protein>
<keyword evidence="1" id="KW-0472">Membrane</keyword>
<accession>A0A1H1GIN0</accession>
<dbReference type="STRING" id="37928.SAMN04489742_4106"/>
<keyword evidence="3" id="KW-1185">Reference proteome</keyword>
<organism evidence="2 3">
    <name type="scientific">Crystallibacter crystallopoietes</name>
    <dbReference type="NCBI Taxonomy" id="37928"/>
    <lineage>
        <taxon>Bacteria</taxon>
        <taxon>Bacillati</taxon>
        <taxon>Actinomycetota</taxon>
        <taxon>Actinomycetes</taxon>
        <taxon>Micrococcales</taxon>
        <taxon>Micrococcaceae</taxon>
        <taxon>Crystallibacter</taxon>
    </lineage>
</organism>
<dbReference type="Pfam" id="PF11255">
    <property type="entry name" value="DUF3054"/>
    <property type="match status" value="1"/>
</dbReference>
<proteinExistence type="predicted"/>
<evidence type="ECO:0008006" key="4">
    <source>
        <dbReference type="Google" id="ProtNLM"/>
    </source>
</evidence>
<feature type="transmembrane region" description="Helical" evidence="1">
    <location>
        <begin position="12"/>
        <end position="32"/>
    </location>
</feature>
<evidence type="ECO:0000256" key="1">
    <source>
        <dbReference type="SAM" id="Phobius"/>
    </source>
</evidence>
<dbReference type="Proteomes" id="UP000181917">
    <property type="component" value="Unassembled WGS sequence"/>
</dbReference>
<keyword evidence="1" id="KW-1133">Transmembrane helix</keyword>
<dbReference type="EMBL" id="FNKH01000002">
    <property type="protein sequence ID" value="SDR12997.1"/>
    <property type="molecule type" value="Genomic_DNA"/>
</dbReference>
<reference evidence="2 3" key="1">
    <citation type="submission" date="2016-10" db="EMBL/GenBank/DDBJ databases">
        <authorList>
            <person name="de Groot N.N."/>
        </authorList>
    </citation>
    <scope>NUCLEOTIDE SEQUENCE [LARGE SCALE GENOMIC DNA]</scope>
    <source>
        <strain evidence="2 3">DSM 20117</strain>
    </source>
</reference>
<dbReference type="RefSeq" id="WP_236777371.1">
    <property type="nucleotide sequence ID" value="NZ_CP018863.1"/>
</dbReference>
<feature type="transmembrane region" description="Helical" evidence="1">
    <location>
        <begin position="71"/>
        <end position="91"/>
    </location>
</feature>
<sequence length="135" mass="14099">MKTSAIAPRQSTASIVLAFAGDIACIVLFAAIGRDTHEHGLDVSGILLTAAPFAGGAAIGWLLGRVWRRPLALWPAAVVVWLSTVVFGLLLRGLAGGGLAVSFQIVTLLVLGAFVVGWRLVAALVMKIRKSRTLA</sequence>